<reference evidence="2 3" key="2">
    <citation type="submission" date="2018-03" db="EMBL/GenBank/DDBJ databases">
        <title>The ancient ancestry and fast evolution of plastids.</title>
        <authorList>
            <person name="Moore K.R."/>
            <person name="Magnabosco C."/>
            <person name="Momper L."/>
            <person name="Gold D.A."/>
            <person name="Bosak T."/>
            <person name="Fournier G.P."/>
        </authorList>
    </citation>
    <scope>NUCLEOTIDE SEQUENCE [LARGE SCALE GENOMIC DNA]</scope>
    <source>
        <strain evidence="2 3">CCAP 1448/3</strain>
    </source>
</reference>
<dbReference type="Proteomes" id="UP000238762">
    <property type="component" value="Unassembled WGS sequence"/>
</dbReference>
<reference evidence="2 3" key="1">
    <citation type="submission" date="2018-02" db="EMBL/GenBank/DDBJ databases">
        <authorList>
            <person name="Cohen D.B."/>
            <person name="Kent A.D."/>
        </authorList>
    </citation>
    <scope>NUCLEOTIDE SEQUENCE [LARGE SCALE GENOMIC DNA]</scope>
    <source>
        <strain evidence="2 3">CCAP 1448/3</strain>
    </source>
</reference>
<dbReference type="AlphaFoldDB" id="A0A2T1BWT4"/>
<dbReference type="Pfam" id="PF15919">
    <property type="entry name" value="HicB_lk_antitox"/>
    <property type="match status" value="1"/>
</dbReference>
<dbReference type="PANTHER" id="PTHR34504">
    <property type="entry name" value="ANTITOXIN HICB"/>
    <property type="match status" value="1"/>
</dbReference>
<dbReference type="EMBL" id="PVWJ01000205">
    <property type="protein sequence ID" value="PSB00475.1"/>
    <property type="molecule type" value="Genomic_DNA"/>
</dbReference>
<sequence>MTNRLKYQMAIQWSEEDNCFLVGFPDFPGQQWRTHGETYEEAVNQGIEALESLVMAYEASGERLPEPSQIGAAA</sequence>
<keyword evidence="3" id="KW-1185">Reference proteome</keyword>
<dbReference type="InterPro" id="IPR031807">
    <property type="entry name" value="HicB-like"/>
</dbReference>
<proteinExistence type="predicted"/>
<accession>A0A2T1BWT4</accession>
<evidence type="ECO:0000313" key="2">
    <source>
        <dbReference type="EMBL" id="PSB00475.1"/>
    </source>
</evidence>
<dbReference type="Gene3D" id="3.30.160.250">
    <property type="match status" value="1"/>
</dbReference>
<dbReference type="RefSeq" id="WP_106291902.1">
    <property type="nucleotide sequence ID" value="NZ_CAWNTC010000017.1"/>
</dbReference>
<protein>
    <submittedName>
        <fullName evidence="2">HicB family protein</fullName>
    </submittedName>
</protein>
<feature type="domain" description="HicB-like antitoxin of toxin-antitoxin system" evidence="1">
    <location>
        <begin position="7"/>
        <end position="72"/>
    </location>
</feature>
<gene>
    <name evidence="2" type="ORF">C7B64_23310</name>
</gene>
<name>A0A2T1BWT4_9CYAN</name>
<dbReference type="InterPro" id="IPR051404">
    <property type="entry name" value="TA_system_antitoxin"/>
</dbReference>
<dbReference type="OrthoDB" id="3436513at2"/>
<evidence type="ECO:0000259" key="1">
    <source>
        <dbReference type="Pfam" id="PF15919"/>
    </source>
</evidence>
<comment type="caution">
    <text evidence="2">The sequence shown here is derived from an EMBL/GenBank/DDBJ whole genome shotgun (WGS) entry which is preliminary data.</text>
</comment>
<dbReference type="InterPro" id="IPR035069">
    <property type="entry name" value="TTHA1013/TTHA0281-like"/>
</dbReference>
<evidence type="ECO:0000313" key="3">
    <source>
        <dbReference type="Proteomes" id="UP000238762"/>
    </source>
</evidence>
<dbReference type="PANTHER" id="PTHR34504:SF2">
    <property type="entry name" value="UPF0150 PROTEIN SSL0259"/>
    <property type="match status" value="1"/>
</dbReference>
<dbReference type="SUPFAM" id="SSF143100">
    <property type="entry name" value="TTHA1013/TTHA0281-like"/>
    <property type="match status" value="1"/>
</dbReference>
<organism evidence="2 3">
    <name type="scientific">Merismopedia glauca CCAP 1448/3</name>
    <dbReference type="NCBI Taxonomy" id="1296344"/>
    <lineage>
        <taxon>Bacteria</taxon>
        <taxon>Bacillati</taxon>
        <taxon>Cyanobacteriota</taxon>
        <taxon>Cyanophyceae</taxon>
        <taxon>Synechococcales</taxon>
        <taxon>Merismopediaceae</taxon>
        <taxon>Merismopedia</taxon>
    </lineage>
</organism>